<reference evidence="2 3" key="1">
    <citation type="submission" date="2024-02" db="EMBL/GenBank/DDBJ databases">
        <authorList>
            <person name="Vignale AGUSTIN F."/>
            <person name="Sosa J E."/>
            <person name="Modenutti C."/>
        </authorList>
    </citation>
    <scope>NUCLEOTIDE SEQUENCE [LARGE SCALE GENOMIC DNA]</scope>
</reference>
<protein>
    <submittedName>
        <fullName evidence="2">Uncharacterized protein</fullName>
    </submittedName>
</protein>
<evidence type="ECO:0000313" key="3">
    <source>
        <dbReference type="Proteomes" id="UP001642360"/>
    </source>
</evidence>
<dbReference type="Proteomes" id="UP001642360">
    <property type="component" value="Unassembled WGS sequence"/>
</dbReference>
<keyword evidence="1" id="KW-0472">Membrane</keyword>
<organism evidence="2 3">
    <name type="scientific">Ilex paraguariensis</name>
    <name type="common">yerba mate</name>
    <dbReference type="NCBI Taxonomy" id="185542"/>
    <lineage>
        <taxon>Eukaryota</taxon>
        <taxon>Viridiplantae</taxon>
        <taxon>Streptophyta</taxon>
        <taxon>Embryophyta</taxon>
        <taxon>Tracheophyta</taxon>
        <taxon>Spermatophyta</taxon>
        <taxon>Magnoliopsida</taxon>
        <taxon>eudicotyledons</taxon>
        <taxon>Gunneridae</taxon>
        <taxon>Pentapetalae</taxon>
        <taxon>asterids</taxon>
        <taxon>campanulids</taxon>
        <taxon>Aquifoliales</taxon>
        <taxon>Aquifoliaceae</taxon>
        <taxon>Ilex</taxon>
    </lineage>
</organism>
<keyword evidence="3" id="KW-1185">Reference proteome</keyword>
<keyword evidence="1" id="KW-0812">Transmembrane</keyword>
<feature type="transmembrane region" description="Helical" evidence="1">
    <location>
        <begin position="65"/>
        <end position="86"/>
    </location>
</feature>
<comment type="caution">
    <text evidence="2">The sequence shown here is derived from an EMBL/GenBank/DDBJ whole genome shotgun (WGS) entry which is preliminary data.</text>
</comment>
<gene>
    <name evidence="2" type="ORF">ILEXP_LOCUS28367</name>
</gene>
<keyword evidence="1" id="KW-1133">Transmembrane helix</keyword>
<proteinExistence type="predicted"/>
<dbReference type="EMBL" id="CAUOFW020003391">
    <property type="protein sequence ID" value="CAK9159664.1"/>
    <property type="molecule type" value="Genomic_DNA"/>
</dbReference>
<sequence length="87" mass="9932">MVKAFTYDQNKSFKEGWDKALRGARDAQQDLSVEGREEVAAMNVARGLAPTNEPIPVNDRDLDEIVMSFLFSFFLLCVLFILRILYS</sequence>
<evidence type="ECO:0000256" key="1">
    <source>
        <dbReference type="SAM" id="Phobius"/>
    </source>
</evidence>
<evidence type="ECO:0000313" key="2">
    <source>
        <dbReference type="EMBL" id="CAK9159664.1"/>
    </source>
</evidence>
<accession>A0ABC8SR86</accession>
<dbReference type="AlphaFoldDB" id="A0ABC8SR86"/>
<name>A0ABC8SR86_9AQUA</name>